<protein>
    <submittedName>
        <fullName evidence="2">Uncharacterized protein</fullName>
    </submittedName>
</protein>
<evidence type="ECO:0000313" key="2">
    <source>
        <dbReference type="EMBL" id="CAJ1378082.1"/>
    </source>
</evidence>
<feature type="region of interest" description="Disordered" evidence="1">
    <location>
        <begin position="479"/>
        <end position="522"/>
    </location>
</feature>
<comment type="caution">
    <text evidence="2">The sequence shown here is derived from an EMBL/GenBank/DDBJ whole genome shotgun (WGS) entry which is preliminary data.</text>
</comment>
<reference evidence="2" key="1">
    <citation type="submission" date="2023-08" db="EMBL/GenBank/DDBJ databases">
        <authorList>
            <person name="Chen Y."/>
            <person name="Shah S."/>
            <person name="Dougan E. K."/>
            <person name="Thang M."/>
            <person name="Chan C."/>
        </authorList>
    </citation>
    <scope>NUCLEOTIDE SEQUENCE</scope>
</reference>
<gene>
    <name evidence="2" type="ORF">EVOR1521_LOCUS6718</name>
</gene>
<sequence>MLAGETARGRRSAAGEEGDSKKNMPASDEFDHVSYRFIPPHPEAPCSLPIAPKAFVVDNFERLKVTYNLKEELPGSEIETFTVDYDQPLAPVGLKFFKDKKGAAQREGLKEWWRVDLFNTLLGESQSLFADLQGDFGGDPPQTAEDISKNLEGNVRRLQAALSKTDWGEEESVVFEFINGMSHRLVPEAHITFTGKKVGDEIKAFEAREIGNDPVISDLDAGLAYTAGVRKGWVLSLSDTLGAENTGKRPPITMEELQSSPEAVNKLLEMQDVTLVFECLAPDPTDNAQFCGEGFEDLDVDVNEASVEFKTDGDGGGFPDRRWGVLCLVVPSDAVPQGGAGQRWVFRQIGGMTPSSLPIYSEPKEYSDAGQYLEYKEDEPDQEILISEEATSEGKTFLKLADGRGWVRLQQTYDGDEMDSLERVSPWAEVMSGAAEVMKRAEGFGNGTPVVSREGWDEERLRALCARHGWEFEWMSEDGERRRRGAERQSMVALPAVSGTSDTHCPDGFQPKTNKEKSNGTA</sequence>
<organism evidence="2 3">
    <name type="scientific">Effrenium voratum</name>
    <dbReference type="NCBI Taxonomy" id="2562239"/>
    <lineage>
        <taxon>Eukaryota</taxon>
        <taxon>Sar</taxon>
        <taxon>Alveolata</taxon>
        <taxon>Dinophyceae</taxon>
        <taxon>Suessiales</taxon>
        <taxon>Symbiodiniaceae</taxon>
        <taxon>Effrenium</taxon>
    </lineage>
</organism>
<dbReference type="AlphaFoldDB" id="A0AA36I0P6"/>
<evidence type="ECO:0000313" key="3">
    <source>
        <dbReference type="Proteomes" id="UP001178507"/>
    </source>
</evidence>
<keyword evidence="3" id="KW-1185">Reference proteome</keyword>
<accession>A0AA36I0P6</accession>
<dbReference type="Proteomes" id="UP001178507">
    <property type="component" value="Unassembled WGS sequence"/>
</dbReference>
<feature type="compositionally biased region" description="Basic and acidic residues" evidence="1">
    <location>
        <begin position="513"/>
        <end position="522"/>
    </location>
</feature>
<proteinExistence type="predicted"/>
<evidence type="ECO:0000256" key="1">
    <source>
        <dbReference type="SAM" id="MobiDB-lite"/>
    </source>
</evidence>
<feature type="region of interest" description="Disordered" evidence="1">
    <location>
        <begin position="1"/>
        <end position="27"/>
    </location>
</feature>
<dbReference type="EMBL" id="CAUJNA010000513">
    <property type="protein sequence ID" value="CAJ1378082.1"/>
    <property type="molecule type" value="Genomic_DNA"/>
</dbReference>
<name>A0AA36I0P6_9DINO</name>